<name>G9XG48_9FIRM</name>
<dbReference type="AlphaFoldDB" id="G9XG48"/>
<keyword evidence="2 3" id="KW-0808">Transferase</keyword>
<evidence type="ECO:0000256" key="2">
    <source>
        <dbReference type="ARBA" id="ARBA00022679"/>
    </source>
</evidence>
<dbReference type="STRING" id="796937.HMPREF9630_01374"/>
<organism evidence="3 4">
    <name type="scientific">Peptoanaerobacter stomatis</name>
    <dbReference type="NCBI Taxonomy" id="796937"/>
    <lineage>
        <taxon>Bacteria</taxon>
        <taxon>Bacillati</taxon>
        <taxon>Bacillota</taxon>
        <taxon>Clostridia</taxon>
        <taxon>Peptostreptococcales</taxon>
        <taxon>Filifactoraceae</taxon>
        <taxon>Peptoanaerobacter</taxon>
    </lineage>
</organism>
<dbReference type="PIRSF" id="PIRSF004553">
    <property type="entry name" value="CHP00095"/>
    <property type="match status" value="1"/>
</dbReference>
<dbReference type="Proteomes" id="UP000003379">
    <property type="component" value="Unassembled WGS sequence"/>
</dbReference>
<accession>G9XG48</accession>
<dbReference type="PROSITE" id="PS00092">
    <property type="entry name" value="N6_MTASE"/>
    <property type="match status" value="1"/>
</dbReference>
<protein>
    <submittedName>
        <fullName evidence="3">RsmD family RNA methyltransferase</fullName>
    </submittedName>
</protein>
<comment type="caution">
    <text evidence="3">The sequence shown here is derived from an EMBL/GenBank/DDBJ whole genome shotgun (WGS) entry which is preliminary data.</text>
</comment>
<dbReference type="InterPro" id="IPR004398">
    <property type="entry name" value="RNA_MeTrfase_RsmD"/>
</dbReference>
<dbReference type="GO" id="GO:0031167">
    <property type="term" value="P:rRNA methylation"/>
    <property type="evidence" value="ECO:0007669"/>
    <property type="project" value="InterPro"/>
</dbReference>
<dbReference type="Gene3D" id="3.40.50.150">
    <property type="entry name" value="Vaccinia Virus protein VP39"/>
    <property type="match status" value="1"/>
</dbReference>
<evidence type="ECO:0000313" key="3">
    <source>
        <dbReference type="EMBL" id="EHL15162.1"/>
    </source>
</evidence>
<gene>
    <name evidence="3" type="ORF">HMPREF9628_00813</name>
</gene>
<keyword evidence="1 3" id="KW-0489">Methyltransferase</keyword>
<dbReference type="PANTHER" id="PTHR43542:SF1">
    <property type="entry name" value="METHYLTRANSFERASE"/>
    <property type="match status" value="1"/>
</dbReference>
<dbReference type="GO" id="GO:0003676">
    <property type="term" value="F:nucleic acid binding"/>
    <property type="evidence" value="ECO:0007669"/>
    <property type="project" value="InterPro"/>
</dbReference>
<dbReference type="RefSeq" id="WP_009528934.1">
    <property type="nucleotide sequence ID" value="NZ_JH414600.1"/>
</dbReference>
<dbReference type="EMBL" id="AFZG01000096">
    <property type="protein sequence ID" value="EHL15162.1"/>
    <property type="molecule type" value="Genomic_DNA"/>
</dbReference>
<dbReference type="InterPro" id="IPR002052">
    <property type="entry name" value="DNA_methylase_N6_adenine_CS"/>
</dbReference>
<dbReference type="SUPFAM" id="SSF53335">
    <property type="entry name" value="S-adenosyl-L-methionine-dependent methyltransferases"/>
    <property type="match status" value="1"/>
</dbReference>
<sequence length="184" mass="21296">MRVISGKYRGKKLLSPKDDYIRPTTDRVKESMFNMIQNYIYGSKFLDLFSGSGAIGIEAFSRDAKHITMVENAKDSLKLINANLKSINVNKDNIELVNRDVIDFLKISREKYDIIFADPPYDYHKINEIIKIVSDNKLLSDEGILIIETEKDFTLEECSDFIIEKEKIYSISKLTVMKINNLER</sequence>
<dbReference type="CDD" id="cd02440">
    <property type="entry name" value="AdoMet_MTases"/>
    <property type="match status" value="1"/>
</dbReference>
<evidence type="ECO:0000256" key="1">
    <source>
        <dbReference type="ARBA" id="ARBA00022603"/>
    </source>
</evidence>
<evidence type="ECO:0000313" key="4">
    <source>
        <dbReference type="Proteomes" id="UP000003379"/>
    </source>
</evidence>
<dbReference type="InterPro" id="IPR029063">
    <property type="entry name" value="SAM-dependent_MTases_sf"/>
</dbReference>
<dbReference type="NCBIfam" id="TIGR00095">
    <property type="entry name" value="16S rRNA (guanine(966)-N(2))-methyltransferase RsmD"/>
    <property type="match status" value="1"/>
</dbReference>
<dbReference type="Pfam" id="PF03602">
    <property type="entry name" value="Cons_hypoth95"/>
    <property type="match status" value="1"/>
</dbReference>
<dbReference type="HOGENOM" id="CLU_075826_0_2_9"/>
<dbReference type="PANTHER" id="PTHR43542">
    <property type="entry name" value="METHYLTRANSFERASE"/>
    <property type="match status" value="1"/>
</dbReference>
<dbReference type="GO" id="GO:0008168">
    <property type="term" value="F:methyltransferase activity"/>
    <property type="evidence" value="ECO:0007669"/>
    <property type="project" value="UniProtKB-KW"/>
</dbReference>
<reference evidence="3 4" key="1">
    <citation type="submission" date="2011-08" db="EMBL/GenBank/DDBJ databases">
        <title>The Genome Sequence of Eubacteriaceae bacterium CM5.</title>
        <authorList>
            <consortium name="The Broad Institute Genome Sequencing Platform"/>
            <person name="Earl A."/>
            <person name="Ward D."/>
            <person name="Feldgarden M."/>
            <person name="Gevers D."/>
            <person name="Sizova M."/>
            <person name="Hazen A."/>
            <person name="Epstein S."/>
            <person name="Young S.K."/>
            <person name="Zeng Q."/>
            <person name="Gargeya S."/>
            <person name="Fitzgerald M."/>
            <person name="Haas B."/>
            <person name="Abouelleil A."/>
            <person name="Alvarado L."/>
            <person name="Arachchi H.M."/>
            <person name="Berlin A."/>
            <person name="Brown A."/>
            <person name="Chapman S.B."/>
            <person name="Chen Z."/>
            <person name="Dunbar C."/>
            <person name="Freedman E."/>
            <person name="Gearin G."/>
            <person name="Gellesch M."/>
            <person name="Goldberg J."/>
            <person name="Griggs A."/>
            <person name="Gujja S."/>
            <person name="Heiman D."/>
            <person name="Howarth C."/>
            <person name="Larson L."/>
            <person name="Lui A."/>
            <person name="MacDonald P.J.P."/>
            <person name="Montmayeur A."/>
            <person name="Murphy C."/>
            <person name="Neiman D."/>
            <person name="Pearson M."/>
            <person name="Priest M."/>
            <person name="Roberts A."/>
            <person name="Saif S."/>
            <person name="Shea T."/>
            <person name="Shenoy N."/>
            <person name="Sisk P."/>
            <person name="Stolte C."/>
            <person name="Sykes S."/>
            <person name="Wortman J."/>
            <person name="Nusbaum C."/>
            <person name="Birren B."/>
        </authorList>
    </citation>
    <scope>NUCLEOTIDE SEQUENCE [LARGE SCALE GENOMIC DNA]</scope>
    <source>
        <strain evidence="3 4">CM5</strain>
    </source>
</reference>
<proteinExistence type="predicted"/>
<dbReference type="PATRIC" id="fig|796940.3.peg.2255"/>